<keyword evidence="2" id="KW-1185">Reference proteome</keyword>
<reference evidence="1 2" key="1">
    <citation type="submission" date="2015-07" db="EMBL/GenBank/DDBJ databases">
        <title>The genome of Melipona quadrifasciata.</title>
        <authorList>
            <person name="Pan H."/>
            <person name="Kapheim K."/>
        </authorList>
    </citation>
    <scope>NUCLEOTIDE SEQUENCE [LARGE SCALE GENOMIC DNA]</scope>
    <source>
        <strain evidence="1">0111107301</strain>
        <tissue evidence="1">Whole body</tissue>
    </source>
</reference>
<dbReference type="Proteomes" id="UP000053105">
    <property type="component" value="Unassembled WGS sequence"/>
</dbReference>
<accession>A0A0N0BE86</accession>
<evidence type="ECO:0000313" key="2">
    <source>
        <dbReference type="Proteomes" id="UP000053105"/>
    </source>
</evidence>
<proteinExistence type="predicted"/>
<name>A0A0N0BE86_9HYME</name>
<evidence type="ECO:0000313" key="1">
    <source>
        <dbReference type="EMBL" id="KOX71534.1"/>
    </source>
</evidence>
<protein>
    <submittedName>
        <fullName evidence="1">Uncharacterized protein</fullName>
    </submittedName>
</protein>
<sequence length="73" mass="8473">MYSMHVILVYSNIMPETEDIARQGSGVLHIRFRRRPADRGRLQVHHSGSTRPRRAKSLGFRSQNLIESLSIER</sequence>
<organism evidence="1 2">
    <name type="scientific">Melipona quadrifasciata</name>
    <dbReference type="NCBI Taxonomy" id="166423"/>
    <lineage>
        <taxon>Eukaryota</taxon>
        <taxon>Metazoa</taxon>
        <taxon>Ecdysozoa</taxon>
        <taxon>Arthropoda</taxon>
        <taxon>Hexapoda</taxon>
        <taxon>Insecta</taxon>
        <taxon>Pterygota</taxon>
        <taxon>Neoptera</taxon>
        <taxon>Endopterygota</taxon>
        <taxon>Hymenoptera</taxon>
        <taxon>Apocrita</taxon>
        <taxon>Aculeata</taxon>
        <taxon>Apoidea</taxon>
        <taxon>Anthophila</taxon>
        <taxon>Apidae</taxon>
        <taxon>Melipona</taxon>
    </lineage>
</organism>
<dbReference type="AlphaFoldDB" id="A0A0N0BE86"/>
<gene>
    <name evidence="1" type="ORF">WN51_02405</name>
</gene>
<dbReference type="EMBL" id="KQ435834">
    <property type="protein sequence ID" value="KOX71534.1"/>
    <property type="molecule type" value="Genomic_DNA"/>
</dbReference>